<sequence length="186" mass="20532">MLNKKKSGAAAALSNSVHNRPPQAQLCFEGETLARFLKSIRREIESARVVDAALPLKFWIKQQFAVGVNEVTRALERMLGRTEISSDELLPTNGDDSRKAPCVKLQAILLASDCNPRWLTKHLPALADARNVPLIYLKDRKEGSLRLGELVQLKTAIAIGIKDKGNAVNQVIKEVLVAEKIDSIEN</sequence>
<accession>A0ABD3DLB5</accession>
<dbReference type="Gene3D" id="3.30.1330.30">
    <property type="match status" value="1"/>
</dbReference>
<evidence type="ECO:0000313" key="2">
    <source>
        <dbReference type="EMBL" id="KAL3643071.1"/>
    </source>
</evidence>
<dbReference type="Pfam" id="PF01248">
    <property type="entry name" value="Ribosomal_L7Ae"/>
    <property type="match status" value="1"/>
</dbReference>
<proteinExistence type="predicted"/>
<reference evidence="3" key="1">
    <citation type="journal article" date="2024" name="IScience">
        <title>Strigolactones Initiate the Formation of Haustorium-like Structures in Castilleja.</title>
        <authorList>
            <person name="Buerger M."/>
            <person name="Peterson D."/>
            <person name="Chory J."/>
        </authorList>
    </citation>
    <scope>NUCLEOTIDE SEQUENCE [LARGE SCALE GENOMIC DNA]</scope>
</reference>
<dbReference type="SUPFAM" id="SSF55315">
    <property type="entry name" value="L30e-like"/>
    <property type="match status" value="1"/>
</dbReference>
<gene>
    <name evidence="2" type="ORF">CASFOL_013886</name>
</gene>
<dbReference type="InterPro" id="IPR029064">
    <property type="entry name" value="Ribosomal_eL30-like_sf"/>
</dbReference>
<evidence type="ECO:0000259" key="1">
    <source>
        <dbReference type="Pfam" id="PF01248"/>
    </source>
</evidence>
<comment type="caution">
    <text evidence="2">The sequence shown here is derived from an EMBL/GenBank/DDBJ whole genome shotgun (WGS) entry which is preliminary data.</text>
</comment>
<organism evidence="2 3">
    <name type="scientific">Castilleja foliolosa</name>
    <dbReference type="NCBI Taxonomy" id="1961234"/>
    <lineage>
        <taxon>Eukaryota</taxon>
        <taxon>Viridiplantae</taxon>
        <taxon>Streptophyta</taxon>
        <taxon>Embryophyta</taxon>
        <taxon>Tracheophyta</taxon>
        <taxon>Spermatophyta</taxon>
        <taxon>Magnoliopsida</taxon>
        <taxon>eudicotyledons</taxon>
        <taxon>Gunneridae</taxon>
        <taxon>Pentapetalae</taxon>
        <taxon>asterids</taxon>
        <taxon>lamiids</taxon>
        <taxon>Lamiales</taxon>
        <taxon>Orobanchaceae</taxon>
        <taxon>Pedicularideae</taxon>
        <taxon>Castillejinae</taxon>
        <taxon>Castilleja</taxon>
    </lineage>
</organism>
<name>A0ABD3DLB5_9LAMI</name>
<protein>
    <recommendedName>
        <fullName evidence="1">Ribosomal protein eL8/eL30/eS12/Gadd45 domain-containing protein</fullName>
    </recommendedName>
</protein>
<evidence type="ECO:0000313" key="3">
    <source>
        <dbReference type="Proteomes" id="UP001632038"/>
    </source>
</evidence>
<dbReference type="PANTHER" id="PTHR47903">
    <property type="entry name" value="OS07G0636400 PROTEIN"/>
    <property type="match status" value="1"/>
</dbReference>
<feature type="domain" description="Ribosomal protein eL8/eL30/eS12/Gadd45" evidence="1">
    <location>
        <begin position="104"/>
        <end position="167"/>
    </location>
</feature>
<dbReference type="EMBL" id="JAVIJP010000016">
    <property type="protein sequence ID" value="KAL3643071.1"/>
    <property type="molecule type" value="Genomic_DNA"/>
</dbReference>
<dbReference type="InterPro" id="IPR004038">
    <property type="entry name" value="Ribosomal_eL8/eL30/eS12/Gad45"/>
</dbReference>
<keyword evidence="3" id="KW-1185">Reference proteome</keyword>
<dbReference type="Proteomes" id="UP001632038">
    <property type="component" value="Unassembled WGS sequence"/>
</dbReference>
<dbReference type="PANTHER" id="PTHR47903:SF2">
    <property type="entry name" value="OS07G0636400 PROTEIN"/>
    <property type="match status" value="1"/>
</dbReference>
<dbReference type="AlphaFoldDB" id="A0ABD3DLB5"/>